<dbReference type="AlphaFoldDB" id="A0A518IZI8"/>
<dbReference type="RefSeq" id="WP_197452805.1">
    <property type="nucleotide sequence ID" value="NZ_CP036318.1"/>
</dbReference>
<accession>A0A518IZI8</accession>
<proteinExistence type="predicted"/>
<dbReference type="EMBL" id="CP036318">
    <property type="protein sequence ID" value="QDV58512.1"/>
    <property type="molecule type" value="Genomic_DNA"/>
</dbReference>
<evidence type="ECO:0000313" key="1">
    <source>
        <dbReference type="EMBL" id="QDV58512.1"/>
    </source>
</evidence>
<gene>
    <name evidence="1" type="ORF">Mal33_45350</name>
</gene>
<name>A0A518IZI8_9BACT</name>
<organism evidence="1 2">
    <name type="scientific">Rosistilla oblonga</name>
    <dbReference type="NCBI Taxonomy" id="2527990"/>
    <lineage>
        <taxon>Bacteria</taxon>
        <taxon>Pseudomonadati</taxon>
        <taxon>Planctomycetota</taxon>
        <taxon>Planctomycetia</taxon>
        <taxon>Pirellulales</taxon>
        <taxon>Pirellulaceae</taxon>
        <taxon>Rosistilla</taxon>
    </lineage>
</organism>
<reference evidence="1 2" key="1">
    <citation type="submission" date="2019-02" db="EMBL/GenBank/DDBJ databases">
        <title>Deep-cultivation of Planctomycetes and their phenomic and genomic characterization uncovers novel biology.</title>
        <authorList>
            <person name="Wiegand S."/>
            <person name="Jogler M."/>
            <person name="Boedeker C."/>
            <person name="Pinto D."/>
            <person name="Vollmers J."/>
            <person name="Rivas-Marin E."/>
            <person name="Kohn T."/>
            <person name="Peeters S.H."/>
            <person name="Heuer A."/>
            <person name="Rast P."/>
            <person name="Oberbeckmann S."/>
            <person name="Bunk B."/>
            <person name="Jeske O."/>
            <person name="Meyerdierks A."/>
            <person name="Storesund J.E."/>
            <person name="Kallscheuer N."/>
            <person name="Luecker S."/>
            <person name="Lage O.M."/>
            <person name="Pohl T."/>
            <person name="Merkel B.J."/>
            <person name="Hornburger P."/>
            <person name="Mueller R.-W."/>
            <person name="Bruemmer F."/>
            <person name="Labrenz M."/>
            <person name="Spormann A.M."/>
            <person name="Op den Camp H."/>
            <person name="Overmann J."/>
            <person name="Amann R."/>
            <person name="Jetten M.S.M."/>
            <person name="Mascher T."/>
            <person name="Medema M.H."/>
            <person name="Devos D.P."/>
            <person name="Kaster A.-K."/>
            <person name="Ovreas L."/>
            <person name="Rohde M."/>
            <person name="Galperin M.Y."/>
            <person name="Jogler C."/>
        </authorList>
    </citation>
    <scope>NUCLEOTIDE SEQUENCE [LARGE SCALE GENOMIC DNA]</scope>
    <source>
        <strain evidence="1 2">Mal33</strain>
    </source>
</reference>
<sequence>MRCLSAHQRCELHRPRGTLGSDLHSATASWFATASWLEATCWFATASWFAAVVVLLEDLAEQTAQAALLLRCTASVDAASWFATASWFAAVDSFATASWLDATCWFAAVVLLEDLAEQAAQAAFLLWGTAGVNTTDWLAANWFATACWFVSTNWLTRIAWAVATAVFTEQFVQTTKGLNVGSTCTDECNGQESW</sequence>
<evidence type="ECO:0000313" key="2">
    <source>
        <dbReference type="Proteomes" id="UP000316770"/>
    </source>
</evidence>
<protein>
    <submittedName>
        <fullName evidence="1">Uncharacterized protein</fullName>
    </submittedName>
</protein>
<dbReference type="Proteomes" id="UP000316770">
    <property type="component" value="Chromosome"/>
</dbReference>
<keyword evidence="2" id="KW-1185">Reference proteome</keyword>